<feature type="signal peptide" evidence="6">
    <location>
        <begin position="1"/>
        <end position="24"/>
    </location>
</feature>
<dbReference type="InterPro" id="IPR006128">
    <property type="entry name" value="Lipoprotein_PsaA-like"/>
</dbReference>
<evidence type="ECO:0000256" key="6">
    <source>
        <dbReference type="SAM" id="SignalP"/>
    </source>
</evidence>
<protein>
    <submittedName>
        <fullName evidence="7">Manganese ABC transporter substrate-binding protein</fullName>
    </submittedName>
</protein>
<dbReference type="EMBL" id="MIKB01000012">
    <property type="protein sequence ID" value="OEG17209.1"/>
    <property type="molecule type" value="Genomic_DNA"/>
</dbReference>
<evidence type="ECO:0000256" key="1">
    <source>
        <dbReference type="ARBA" id="ARBA00004196"/>
    </source>
</evidence>
<comment type="similarity">
    <text evidence="5">Belongs to the bacterial solute-binding protein 9 family.</text>
</comment>
<dbReference type="InterPro" id="IPR050492">
    <property type="entry name" value="Bact_metal-bind_prot9"/>
</dbReference>
<dbReference type="PANTHER" id="PTHR42953">
    <property type="entry name" value="HIGH-AFFINITY ZINC UPTAKE SYSTEM PROTEIN ZNUA-RELATED"/>
    <property type="match status" value="1"/>
</dbReference>
<dbReference type="GO" id="GO:0030313">
    <property type="term" value="C:cell envelope"/>
    <property type="evidence" value="ECO:0007669"/>
    <property type="project" value="UniProtKB-SubCell"/>
</dbReference>
<dbReference type="PANTHER" id="PTHR42953:SF1">
    <property type="entry name" value="METAL-BINDING PROTEIN HI_0362-RELATED"/>
    <property type="match status" value="1"/>
</dbReference>
<reference evidence="8" key="1">
    <citation type="submission" date="2016-09" db="EMBL/GenBank/DDBJ databases">
        <authorList>
            <person name="Gulvik C.A."/>
        </authorList>
    </citation>
    <scope>NUCLEOTIDE SEQUENCE [LARGE SCALE GENOMIC DNA]</scope>
    <source>
        <strain evidence="8">LMG 26306</strain>
    </source>
</reference>
<dbReference type="SUPFAM" id="SSF53807">
    <property type="entry name" value="Helical backbone' metal receptor"/>
    <property type="match status" value="1"/>
</dbReference>
<dbReference type="GO" id="GO:0046872">
    <property type="term" value="F:metal ion binding"/>
    <property type="evidence" value="ECO:0007669"/>
    <property type="project" value="UniProtKB-KW"/>
</dbReference>
<gene>
    <name evidence="7" type="ORF">BCR23_04185</name>
</gene>
<dbReference type="GO" id="GO:0007155">
    <property type="term" value="P:cell adhesion"/>
    <property type="evidence" value="ECO:0007669"/>
    <property type="project" value="InterPro"/>
</dbReference>
<proteinExistence type="inferred from homology"/>
<keyword evidence="8" id="KW-1185">Reference proteome</keyword>
<keyword evidence="3" id="KW-0479">Metal-binding</keyword>
<dbReference type="PRINTS" id="PR00691">
    <property type="entry name" value="ADHESINB"/>
</dbReference>
<keyword evidence="4 6" id="KW-0732">Signal</keyword>
<dbReference type="InterPro" id="IPR006129">
    <property type="entry name" value="AdhesinB"/>
</dbReference>
<evidence type="ECO:0000256" key="5">
    <source>
        <dbReference type="RuleBase" id="RU003512"/>
    </source>
</evidence>
<dbReference type="AlphaFoldDB" id="A0A1E5GX16"/>
<dbReference type="Gene3D" id="3.40.50.1980">
    <property type="entry name" value="Nitrogenase molybdenum iron protein domain"/>
    <property type="match status" value="2"/>
</dbReference>
<evidence type="ECO:0000256" key="2">
    <source>
        <dbReference type="ARBA" id="ARBA00022448"/>
    </source>
</evidence>
<dbReference type="PRINTS" id="PR00690">
    <property type="entry name" value="ADHESNFAMILY"/>
</dbReference>
<organism evidence="7 8">
    <name type="scientific">Enterococcus quebecensis</name>
    <dbReference type="NCBI Taxonomy" id="903983"/>
    <lineage>
        <taxon>Bacteria</taxon>
        <taxon>Bacillati</taxon>
        <taxon>Bacillota</taxon>
        <taxon>Bacilli</taxon>
        <taxon>Lactobacillales</taxon>
        <taxon>Enterococcaceae</taxon>
        <taxon>Enterococcus</taxon>
    </lineage>
</organism>
<evidence type="ECO:0000256" key="3">
    <source>
        <dbReference type="ARBA" id="ARBA00022723"/>
    </source>
</evidence>
<feature type="chain" id="PRO_5009177879" evidence="6">
    <location>
        <begin position="25"/>
        <end position="309"/>
    </location>
</feature>
<comment type="caution">
    <text evidence="7">The sequence shown here is derived from an EMBL/GenBank/DDBJ whole genome shotgun (WGS) entry which is preliminary data.</text>
</comment>
<accession>A0A1E5GX16</accession>
<dbReference type="OrthoDB" id="9793396at2"/>
<dbReference type="RefSeq" id="WP_069634530.1">
    <property type="nucleotide sequence ID" value="NZ_JXKZ01000002.1"/>
</dbReference>
<dbReference type="STRING" id="903983.BCR23_04185"/>
<evidence type="ECO:0000256" key="4">
    <source>
        <dbReference type="ARBA" id="ARBA00022729"/>
    </source>
</evidence>
<evidence type="ECO:0000313" key="7">
    <source>
        <dbReference type="EMBL" id="OEG17209.1"/>
    </source>
</evidence>
<dbReference type="Proteomes" id="UP000094764">
    <property type="component" value="Unassembled WGS sequence"/>
</dbReference>
<evidence type="ECO:0000313" key="8">
    <source>
        <dbReference type="Proteomes" id="UP000094764"/>
    </source>
</evidence>
<sequence>MRKKIMIITTLTCLFLLAACQGKATDKSESDKINVVATNSILADMVENVGKELVNLHSIVPVGTDPHEYEPLPEDVAKASEADVLFFNGLNLETGGNGWFSKLMETAKKKENQDYFSVSKQVKPMYLTSAGQENQQDPHAWLDIQNGISYVEAIRNTLSEKDPKNKEIYEKNAKEYIEKLSVLDKEAKEKFADIPENQKLLVTSEGAFKYFSKAYGLTAAYIWEINTENQGTPDQMKQIIDKIHSTKVPALFVETSVDKRSMERVSKETKLPIYSTIFTDSIAKKGEDGDSYYAMMKWNLDEIHDGLTK</sequence>
<dbReference type="CDD" id="cd01137">
    <property type="entry name" value="PsaA"/>
    <property type="match status" value="1"/>
</dbReference>
<keyword evidence="2 5" id="KW-0813">Transport</keyword>
<comment type="subcellular location">
    <subcellularLocation>
        <location evidence="1">Cell envelope</location>
    </subcellularLocation>
</comment>
<name>A0A1E5GX16_9ENTE</name>
<dbReference type="PROSITE" id="PS51257">
    <property type="entry name" value="PROKAR_LIPOPROTEIN"/>
    <property type="match status" value="1"/>
</dbReference>
<dbReference type="GO" id="GO:0030001">
    <property type="term" value="P:metal ion transport"/>
    <property type="evidence" value="ECO:0007669"/>
    <property type="project" value="InterPro"/>
</dbReference>
<dbReference type="Pfam" id="PF01297">
    <property type="entry name" value="ZnuA"/>
    <property type="match status" value="1"/>
</dbReference>
<dbReference type="InterPro" id="IPR006127">
    <property type="entry name" value="ZnuA-like"/>
</dbReference>